<comment type="caution">
    <text evidence="3">The sequence shown here is derived from an EMBL/GenBank/DDBJ whole genome shotgun (WGS) entry which is preliminary data.</text>
</comment>
<reference evidence="3 4" key="1">
    <citation type="journal article" date="2017" name="Nat. Ecol. Evol.">
        <title>Scallop genome provides insights into evolution of bilaterian karyotype and development.</title>
        <authorList>
            <person name="Wang S."/>
            <person name="Zhang J."/>
            <person name="Jiao W."/>
            <person name="Li J."/>
            <person name="Xun X."/>
            <person name="Sun Y."/>
            <person name="Guo X."/>
            <person name="Huan P."/>
            <person name="Dong B."/>
            <person name="Zhang L."/>
            <person name="Hu X."/>
            <person name="Sun X."/>
            <person name="Wang J."/>
            <person name="Zhao C."/>
            <person name="Wang Y."/>
            <person name="Wang D."/>
            <person name="Huang X."/>
            <person name="Wang R."/>
            <person name="Lv J."/>
            <person name="Li Y."/>
            <person name="Zhang Z."/>
            <person name="Liu B."/>
            <person name="Lu W."/>
            <person name="Hui Y."/>
            <person name="Liang J."/>
            <person name="Zhou Z."/>
            <person name="Hou R."/>
            <person name="Li X."/>
            <person name="Liu Y."/>
            <person name="Li H."/>
            <person name="Ning X."/>
            <person name="Lin Y."/>
            <person name="Zhao L."/>
            <person name="Xing Q."/>
            <person name="Dou J."/>
            <person name="Li Y."/>
            <person name="Mao J."/>
            <person name="Guo H."/>
            <person name="Dou H."/>
            <person name="Li T."/>
            <person name="Mu C."/>
            <person name="Jiang W."/>
            <person name="Fu Q."/>
            <person name="Fu X."/>
            <person name="Miao Y."/>
            <person name="Liu J."/>
            <person name="Yu Q."/>
            <person name="Li R."/>
            <person name="Liao H."/>
            <person name="Li X."/>
            <person name="Kong Y."/>
            <person name="Jiang Z."/>
            <person name="Chourrout D."/>
            <person name="Li R."/>
            <person name="Bao Z."/>
        </authorList>
    </citation>
    <scope>NUCLEOTIDE SEQUENCE [LARGE SCALE GENOMIC DNA]</scope>
    <source>
        <strain evidence="3 4">PY_sf001</strain>
    </source>
</reference>
<feature type="compositionally biased region" description="Polar residues" evidence="1">
    <location>
        <begin position="253"/>
        <end position="267"/>
    </location>
</feature>
<organism evidence="3 4">
    <name type="scientific">Mizuhopecten yessoensis</name>
    <name type="common">Japanese scallop</name>
    <name type="synonym">Patinopecten yessoensis</name>
    <dbReference type="NCBI Taxonomy" id="6573"/>
    <lineage>
        <taxon>Eukaryota</taxon>
        <taxon>Metazoa</taxon>
        <taxon>Spiralia</taxon>
        <taxon>Lophotrochozoa</taxon>
        <taxon>Mollusca</taxon>
        <taxon>Bivalvia</taxon>
        <taxon>Autobranchia</taxon>
        <taxon>Pteriomorphia</taxon>
        <taxon>Pectinida</taxon>
        <taxon>Pectinoidea</taxon>
        <taxon>Pectinidae</taxon>
        <taxon>Mizuhopecten</taxon>
    </lineage>
</organism>
<accession>A0A210PDS8</accession>
<feature type="compositionally biased region" description="Basic residues" evidence="1">
    <location>
        <begin position="512"/>
        <end position="521"/>
    </location>
</feature>
<feature type="compositionally biased region" description="Basic residues" evidence="1">
    <location>
        <begin position="374"/>
        <end position="383"/>
    </location>
</feature>
<sequence>MKGVCTFLLLFGLVIGSLANSKSQLKHALELVADKARLEKELQGVTVQEIRDKTKRLNDDFTDALGLAKQIAELNGILDESMILKPEFESLSAQIESIFFDVEMDVNKLPDIVDDIDDWTFLDQCVEDAYKTDFNEITDTREFLNEVFRQIYVCQVSGLQFAVDLTDFKSLPDEKVTKQLAGQTLVLLEAAVVEMAHLLKFQDNFVVGVLKDYGTSTHNELVHDLIGLEPSPSPSPSNPPNGSVVKKGRGEGKSTSPKPRGGTSPSPSDIEDKNDKRGSKKVGKNGGKKGDTEGKPISPKPPRGTSQSPNDIEEEDNEERGLLFRILNILRGTKKAGKKGGKKGDTEGKPTSPKPPRGTSPSPSDVDDEDDKRGSRKAGKKGGRKGDMEGKPASPKPRGGTSPSPSDVDDEDDKRGSRKAGKKGGRKGDMEGKPASPKPPRGTSPSPSDIEDEDDKLGSKKAGKKGGKKGDMEGKPTSPKPPRGTSQSPSDIEDEDHEERGLLLRILNVLRGSKKAGKKGGKKGDMEGKPASPKPPRGTSPSPSDIKDEDDKLGSKKAGKKGGKKGDMKGKPTSPKPPRGTSPSPSDIEDEDEEDKRGSKRAGKSLKIEIDGFLDKVKSHMKRRFGKNKG</sequence>
<feature type="signal peptide" evidence="2">
    <location>
        <begin position="1"/>
        <end position="19"/>
    </location>
</feature>
<proteinExistence type="predicted"/>
<evidence type="ECO:0000256" key="2">
    <source>
        <dbReference type="SAM" id="SignalP"/>
    </source>
</evidence>
<keyword evidence="2" id="KW-0732">Signal</keyword>
<gene>
    <name evidence="3" type="ORF">KP79_PYT11424</name>
</gene>
<protein>
    <submittedName>
        <fullName evidence="3">Uncharacterized protein</fullName>
    </submittedName>
</protein>
<feature type="compositionally biased region" description="Basic and acidic residues" evidence="1">
    <location>
        <begin position="545"/>
        <end position="554"/>
    </location>
</feature>
<dbReference type="OrthoDB" id="10507277at2759"/>
<evidence type="ECO:0000256" key="1">
    <source>
        <dbReference type="SAM" id="MobiDB-lite"/>
    </source>
</evidence>
<name>A0A210PDS8_MIZYE</name>
<dbReference type="Proteomes" id="UP000242188">
    <property type="component" value="Unassembled WGS sequence"/>
</dbReference>
<feature type="region of interest" description="Disordered" evidence="1">
    <location>
        <begin position="226"/>
        <end position="610"/>
    </location>
</feature>
<dbReference type="AlphaFoldDB" id="A0A210PDS8"/>
<feature type="compositionally biased region" description="Basic residues" evidence="1">
    <location>
        <begin position="332"/>
        <end position="341"/>
    </location>
</feature>
<evidence type="ECO:0000313" key="4">
    <source>
        <dbReference type="Proteomes" id="UP000242188"/>
    </source>
</evidence>
<feature type="compositionally biased region" description="Basic residues" evidence="1">
    <location>
        <begin position="416"/>
        <end position="425"/>
    </location>
</feature>
<keyword evidence="4" id="KW-1185">Reference proteome</keyword>
<feature type="chain" id="PRO_5012600496" evidence="2">
    <location>
        <begin position="20"/>
        <end position="630"/>
    </location>
</feature>
<dbReference type="EMBL" id="NEDP02076751">
    <property type="protein sequence ID" value="OWF34655.1"/>
    <property type="molecule type" value="Genomic_DNA"/>
</dbReference>
<feature type="compositionally biased region" description="Basic residues" evidence="1">
    <location>
        <begin position="278"/>
        <end position="287"/>
    </location>
</feature>
<evidence type="ECO:0000313" key="3">
    <source>
        <dbReference type="EMBL" id="OWF34655.1"/>
    </source>
</evidence>